<dbReference type="InterPro" id="IPR020828">
    <property type="entry name" value="GlycerAld_3-P_DH_NAD(P)-bd"/>
</dbReference>
<dbReference type="Pfam" id="PF02800">
    <property type="entry name" value="Gp_dh_C"/>
    <property type="match status" value="1"/>
</dbReference>
<dbReference type="CDD" id="cd05214">
    <property type="entry name" value="GAPDH_I_N"/>
    <property type="match status" value="1"/>
</dbReference>
<sequence>MPKKISINGFGRIGRAFFKLAVTKPELEIVAINDLGDLNAMVYLLKYDSVYGRYDKEVGMEDGMLRVDGQAYKFFQEKDPLKLPWGKLGVDIVVEATGAFESYEKVAVHKTAGAKRVVLTAPAKDEDNPDGRTVLMGVNDEVLKTCSMSSNGSCTTNSASPVMQILVEKLGIKKAFLNTVHGYTPTQALVDGGAKDHDLRRMRAAAVNIVPSTTGAVIAVARAIDSLKGKFDGIAMRVPVVTGSLSAITFVSERPTTAEEINSILKEAENDPRWQGIYKTISDQIVSTDIIGDSYAAIADLSLTKVVDGDLCAVYSWYDNEFGYTNSLVDHVLKVAAVL</sequence>
<feature type="binding site" evidence="4">
    <location>
        <begin position="12"/>
        <end position="13"/>
    </location>
    <ligand>
        <name>NAD(+)</name>
        <dbReference type="ChEBI" id="CHEBI:57540"/>
    </ligand>
</feature>
<dbReference type="Pfam" id="PF00044">
    <property type="entry name" value="Gp_dh_N"/>
    <property type="match status" value="1"/>
</dbReference>
<dbReference type="PIRSF" id="PIRSF000149">
    <property type="entry name" value="GAP_DH"/>
    <property type="match status" value="1"/>
</dbReference>
<dbReference type="SUPFAM" id="SSF55347">
    <property type="entry name" value="Glyceraldehyde-3-phosphate dehydrogenase-like, C-terminal domain"/>
    <property type="match status" value="1"/>
</dbReference>
<keyword evidence="4" id="KW-0547">Nucleotide-binding</keyword>
<evidence type="ECO:0000313" key="8">
    <source>
        <dbReference type="EMBL" id="OGN13331.1"/>
    </source>
</evidence>
<evidence type="ECO:0000259" key="7">
    <source>
        <dbReference type="SMART" id="SM00846"/>
    </source>
</evidence>
<accession>A0A1F8FJX3</accession>
<dbReference type="SUPFAM" id="SSF51735">
    <property type="entry name" value="NAD(P)-binding Rossmann-fold domains"/>
    <property type="match status" value="1"/>
</dbReference>
<feature type="binding site" evidence="3">
    <location>
        <position position="184"/>
    </location>
    <ligand>
        <name>D-glyceraldehyde 3-phosphate</name>
        <dbReference type="ChEBI" id="CHEBI:59776"/>
    </ligand>
</feature>
<feature type="active site" description="Nucleophile" evidence="2">
    <location>
        <position position="154"/>
    </location>
</feature>
<dbReference type="EMBL" id="MGJV01000044">
    <property type="protein sequence ID" value="OGN13331.1"/>
    <property type="molecule type" value="Genomic_DNA"/>
</dbReference>
<reference evidence="8 9" key="1">
    <citation type="journal article" date="2016" name="Nat. Commun.">
        <title>Thousands of microbial genomes shed light on interconnected biogeochemical processes in an aquifer system.</title>
        <authorList>
            <person name="Anantharaman K."/>
            <person name="Brown C.T."/>
            <person name="Hug L.A."/>
            <person name="Sharon I."/>
            <person name="Castelle C.J."/>
            <person name="Probst A.J."/>
            <person name="Thomas B.C."/>
            <person name="Singh A."/>
            <person name="Wilkins M.J."/>
            <person name="Karaoz U."/>
            <person name="Brodie E.L."/>
            <person name="Williams K.H."/>
            <person name="Hubbard S.S."/>
            <person name="Banfield J.F."/>
        </authorList>
    </citation>
    <scope>NUCLEOTIDE SEQUENCE [LARGE SCALE GENOMIC DNA]</scope>
</reference>
<feature type="binding site" evidence="4">
    <location>
        <position position="120"/>
    </location>
    <ligand>
        <name>NAD(+)</name>
        <dbReference type="ChEBI" id="CHEBI:57540"/>
    </ligand>
</feature>
<feature type="site" description="Activates thiol group during catalysis" evidence="5">
    <location>
        <position position="181"/>
    </location>
</feature>
<feature type="binding site" evidence="4">
    <location>
        <position position="34"/>
    </location>
    <ligand>
        <name>NAD(+)</name>
        <dbReference type="ChEBI" id="CHEBI:57540"/>
    </ligand>
</feature>
<dbReference type="GO" id="GO:0051287">
    <property type="term" value="F:NAD binding"/>
    <property type="evidence" value="ECO:0007669"/>
    <property type="project" value="InterPro"/>
</dbReference>
<comment type="caution">
    <text evidence="8">The sequence shown here is derived from an EMBL/GenBank/DDBJ whole genome shotgun (WGS) entry which is preliminary data.</text>
</comment>
<evidence type="ECO:0000256" key="6">
    <source>
        <dbReference type="RuleBase" id="RU000397"/>
    </source>
</evidence>
<dbReference type="Gene3D" id="3.30.360.10">
    <property type="entry name" value="Dihydrodipicolinate Reductase, domain 2"/>
    <property type="match status" value="1"/>
</dbReference>
<dbReference type="PRINTS" id="PR00078">
    <property type="entry name" value="G3PDHDRGNASE"/>
</dbReference>
<dbReference type="InterPro" id="IPR020829">
    <property type="entry name" value="GlycerAld_3-P_DH_cat"/>
</dbReference>
<dbReference type="AlphaFoldDB" id="A0A1F8FJX3"/>
<name>A0A1F8FJX3_9BACT</name>
<evidence type="ECO:0000256" key="1">
    <source>
        <dbReference type="ARBA" id="ARBA00023002"/>
    </source>
</evidence>
<comment type="similarity">
    <text evidence="6">Belongs to the glyceraldehyde-3-phosphate dehydrogenase family.</text>
</comment>
<dbReference type="InterPro" id="IPR036291">
    <property type="entry name" value="NAD(P)-bd_dom_sf"/>
</dbReference>
<dbReference type="Proteomes" id="UP000176581">
    <property type="component" value="Unassembled WGS sequence"/>
</dbReference>
<feature type="binding site" evidence="3">
    <location>
        <begin position="153"/>
        <end position="155"/>
    </location>
    <ligand>
        <name>D-glyceraldehyde 3-phosphate</name>
        <dbReference type="ChEBI" id="CHEBI:59776"/>
    </ligand>
</feature>
<evidence type="ECO:0000313" key="9">
    <source>
        <dbReference type="Proteomes" id="UP000176581"/>
    </source>
</evidence>
<evidence type="ECO:0000256" key="4">
    <source>
        <dbReference type="PIRSR" id="PIRSR000149-3"/>
    </source>
</evidence>
<organism evidence="8 9">
    <name type="scientific">Candidatus Yanofskybacteria bacterium RIFCSPHIGHO2_02_FULL_43_22</name>
    <dbReference type="NCBI Taxonomy" id="1802681"/>
    <lineage>
        <taxon>Bacteria</taxon>
        <taxon>Candidatus Yanofskyibacteriota</taxon>
    </lineage>
</organism>
<evidence type="ECO:0000256" key="2">
    <source>
        <dbReference type="PIRSR" id="PIRSR000149-1"/>
    </source>
</evidence>
<dbReference type="FunFam" id="3.40.50.720:FF:000001">
    <property type="entry name" value="Glyceraldehyde-3-phosphate dehydrogenase"/>
    <property type="match status" value="1"/>
</dbReference>
<feature type="binding site" evidence="4">
    <location>
        <position position="320"/>
    </location>
    <ligand>
        <name>NAD(+)</name>
        <dbReference type="ChEBI" id="CHEBI:57540"/>
    </ligand>
</feature>
<keyword evidence="4" id="KW-0520">NAD</keyword>
<feature type="binding site" evidence="3">
    <location>
        <position position="237"/>
    </location>
    <ligand>
        <name>D-glyceraldehyde 3-phosphate</name>
        <dbReference type="ChEBI" id="CHEBI:59776"/>
    </ligand>
</feature>
<gene>
    <name evidence="8" type="ORF">A3J47_03700</name>
</gene>
<evidence type="ECO:0000256" key="3">
    <source>
        <dbReference type="PIRSR" id="PIRSR000149-2"/>
    </source>
</evidence>
<dbReference type="InterPro" id="IPR020831">
    <property type="entry name" value="GlycerAld/Erythrose_P_DH"/>
</dbReference>
<dbReference type="SMART" id="SM00846">
    <property type="entry name" value="Gp_dh_N"/>
    <property type="match status" value="1"/>
</dbReference>
<feature type="domain" description="Glyceraldehyde 3-phosphate dehydrogenase NAD(P) binding" evidence="7">
    <location>
        <begin position="3"/>
        <end position="154"/>
    </location>
</feature>
<evidence type="ECO:0000256" key="5">
    <source>
        <dbReference type="PIRSR" id="PIRSR000149-4"/>
    </source>
</evidence>
<dbReference type="PANTHER" id="PTHR43148">
    <property type="entry name" value="GLYCERALDEHYDE-3-PHOSPHATE DEHYDROGENASE 2"/>
    <property type="match status" value="1"/>
</dbReference>
<feature type="binding site" evidence="3">
    <location>
        <begin position="214"/>
        <end position="215"/>
    </location>
    <ligand>
        <name>D-glyceraldehyde 3-phosphate</name>
        <dbReference type="ChEBI" id="CHEBI:59776"/>
    </ligand>
</feature>
<dbReference type="GO" id="GO:0016620">
    <property type="term" value="F:oxidoreductase activity, acting on the aldehyde or oxo group of donors, NAD or NADP as acceptor"/>
    <property type="evidence" value="ECO:0007669"/>
    <property type="project" value="InterPro"/>
</dbReference>
<dbReference type="Gene3D" id="3.40.50.720">
    <property type="entry name" value="NAD(P)-binding Rossmann-like Domain"/>
    <property type="match status" value="1"/>
</dbReference>
<dbReference type="CDD" id="cd18126">
    <property type="entry name" value="GAPDH_I_C"/>
    <property type="match status" value="1"/>
</dbReference>
<protein>
    <submittedName>
        <fullName evidence="8">Type I glyceraldehyde-3-phosphate dehydrogenase</fullName>
    </submittedName>
</protein>
<keyword evidence="1" id="KW-0560">Oxidoreductase</keyword>
<proteinExistence type="inferred from homology"/>